<gene>
    <name evidence="1" type="ORF">FA95DRAFT_1614190</name>
</gene>
<evidence type="ECO:0000313" key="1">
    <source>
        <dbReference type="EMBL" id="KAI0037461.1"/>
    </source>
</evidence>
<keyword evidence="2" id="KW-1185">Reference proteome</keyword>
<organism evidence="1 2">
    <name type="scientific">Auriscalpium vulgare</name>
    <dbReference type="NCBI Taxonomy" id="40419"/>
    <lineage>
        <taxon>Eukaryota</taxon>
        <taxon>Fungi</taxon>
        <taxon>Dikarya</taxon>
        <taxon>Basidiomycota</taxon>
        <taxon>Agaricomycotina</taxon>
        <taxon>Agaricomycetes</taxon>
        <taxon>Russulales</taxon>
        <taxon>Auriscalpiaceae</taxon>
        <taxon>Auriscalpium</taxon>
    </lineage>
</organism>
<reference evidence="1" key="2">
    <citation type="journal article" date="2022" name="New Phytol.">
        <title>Evolutionary transition to the ectomycorrhizal habit in the genomes of a hyperdiverse lineage of mushroom-forming fungi.</title>
        <authorList>
            <person name="Looney B."/>
            <person name="Miyauchi S."/>
            <person name="Morin E."/>
            <person name="Drula E."/>
            <person name="Courty P.E."/>
            <person name="Kohler A."/>
            <person name="Kuo A."/>
            <person name="LaButti K."/>
            <person name="Pangilinan J."/>
            <person name="Lipzen A."/>
            <person name="Riley R."/>
            <person name="Andreopoulos W."/>
            <person name="He G."/>
            <person name="Johnson J."/>
            <person name="Nolan M."/>
            <person name="Tritt A."/>
            <person name="Barry K.W."/>
            <person name="Grigoriev I.V."/>
            <person name="Nagy L.G."/>
            <person name="Hibbett D."/>
            <person name="Henrissat B."/>
            <person name="Matheny P.B."/>
            <person name="Labbe J."/>
            <person name="Martin F.M."/>
        </authorList>
    </citation>
    <scope>NUCLEOTIDE SEQUENCE</scope>
    <source>
        <strain evidence="1">FP105234-sp</strain>
    </source>
</reference>
<dbReference type="Proteomes" id="UP000814033">
    <property type="component" value="Unassembled WGS sequence"/>
</dbReference>
<sequence>MSFNSPPIFDLMAILTLSAPHLRITPSTMTTISDEQLVSYADRVKGKVVVITGGASGIGKQASLLFGKHG</sequence>
<proteinExistence type="predicted"/>
<comment type="caution">
    <text evidence="1">The sequence shown here is derived from an EMBL/GenBank/DDBJ whole genome shotgun (WGS) entry which is preliminary data.</text>
</comment>
<name>A0ACB8R1H3_9AGAM</name>
<reference evidence="1" key="1">
    <citation type="submission" date="2021-02" db="EMBL/GenBank/DDBJ databases">
        <authorList>
            <consortium name="DOE Joint Genome Institute"/>
            <person name="Ahrendt S."/>
            <person name="Looney B.P."/>
            <person name="Miyauchi S."/>
            <person name="Morin E."/>
            <person name="Drula E."/>
            <person name="Courty P.E."/>
            <person name="Chicoki N."/>
            <person name="Fauchery L."/>
            <person name="Kohler A."/>
            <person name="Kuo A."/>
            <person name="Labutti K."/>
            <person name="Pangilinan J."/>
            <person name="Lipzen A."/>
            <person name="Riley R."/>
            <person name="Andreopoulos W."/>
            <person name="He G."/>
            <person name="Johnson J."/>
            <person name="Barry K.W."/>
            <person name="Grigoriev I.V."/>
            <person name="Nagy L."/>
            <person name="Hibbett D."/>
            <person name="Henrissat B."/>
            <person name="Matheny P.B."/>
            <person name="Labbe J."/>
            <person name="Martin F."/>
        </authorList>
    </citation>
    <scope>NUCLEOTIDE SEQUENCE</scope>
    <source>
        <strain evidence="1">FP105234-sp</strain>
    </source>
</reference>
<protein>
    <submittedName>
        <fullName evidence="1">Uncharacterized protein</fullName>
    </submittedName>
</protein>
<evidence type="ECO:0000313" key="2">
    <source>
        <dbReference type="Proteomes" id="UP000814033"/>
    </source>
</evidence>
<dbReference type="EMBL" id="MU276940">
    <property type="protein sequence ID" value="KAI0037461.1"/>
    <property type="molecule type" value="Genomic_DNA"/>
</dbReference>
<accession>A0ACB8R1H3</accession>